<comment type="caution">
    <text evidence="1">The sequence shown here is derived from an EMBL/GenBank/DDBJ whole genome shotgun (WGS) entry which is preliminary data.</text>
</comment>
<evidence type="ECO:0000313" key="1">
    <source>
        <dbReference type="EMBL" id="KAG8557039.1"/>
    </source>
</evidence>
<keyword evidence="2" id="KW-1185">Reference proteome</keyword>
<accession>A0AAV7AAW7</accession>
<organism evidence="1 2">
    <name type="scientific">Engystomops pustulosus</name>
    <name type="common">Tungara frog</name>
    <name type="synonym">Physalaemus pustulosus</name>
    <dbReference type="NCBI Taxonomy" id="76066"/>
    <lineage>
        <taxon>Eukaryota</taxon>
        <taxon>Metazoa</taxon>
        <taxon>Chordata</taxon>
        <taxon>Craniata</taxon>
        <taxon>Vertebrata</taxon>
        <taxon>Euteleostomi</taxon>
        <taxon>Amphibia</taxon>
        <taxon>Batrachia</taxon>
        <taxon>Anura</taxon>
        <taxon>Neobatrachia</taxon>
        <taxon>Hyloidea</taxon>
        <taxon>Leptodactylidae</taxon>
        <taxon>Leiuperinae</taxon>
        <taxon>Engystomops</taxon>
    </lineage>
</organism>
<dbReference type="Proteomes" id="UP000824782">
    <property type="component" value="Unassembled WGS sequence"/>
</dbReference>
<dbReference type="EMBL" id="WNYA01000009">
    <property type="protein sequence ID" value="KAG8557039.1"/>
    <property type="molecule type" value="Genomic_DNA"/>
</dbReference>
<protein>
    <submittedName>
        <fullName evidence="1">Uncharacterized protein</fullName>
    </submittedName>
</protein>
<gene>
    <name evidence="1" type="ORF">GDO81_018302</name>
</gene>
<dbReference type="AlphaFoldDB" id="A0AAV7AAW7"/>
<evidence type="ECO:0000313" key="2">
    <source>
        <dbReference type="Proteomes" id="UP000824782"/>
    </source>
</evidence>
<reference evidence="1" key="1">
    <citation type="thesis" date="2020" institute="ProQuest LLC" country="789 East Eisenhower Parkway, Ann Arbor, MI, USA">
        <title>Comparative Genomics and Chromosome Evolution.</title>
        <authorList>
            <person name="Mudd A.B."/>
        </authorList>
    </citation>
    <scope>NUCLEOTIDE SEQUENCE</scope>
    <source>
        <strain evidence="1">237g6f4</strain>
        <tissue evidence="1">Blood</tissue>
    </source>
</reference>
<sequence>MVFDSEFHSQNAPLPSLGRCLEYRPCLCRVLMGEGFYHGQNSSDKIRVNCHISRLKKICRRVFCSRHLWDTYLLGRTEDFQNPRGSTMEFPGVRDINRLAPH</sequence>
<name>A0AAV7AAW7_ENGPU</name>
<proteinExistence type="predicted"/>